<accession>A0A9D1JE06</accession>
<dbReference type="Gene3D" id="3.60.15.10">
    <property type="entry name" value="Ribonuclease Z/Hydroxyacylglutathione hydrolase-like"/>
    <property type="match status" value="1"/>
</dbReference>
<reference evidence="6" key="1">
    <citation type="submission" date="2020-10" db="EMBL/GenBank/DDBJ databases">
        <authorList>
            <person name="Gilroy R."/>
        </authorList>
    </citation>
    <scope>NUCLEOTIDE SEQUENCE</scope>
    <source>
        <strain evidence="6">ChiW13-3771</strain>
    </source>
</reference>
<evidence type="ECO:0000256" key="2">
    <source>
        <dbReference type="ARBA" id="ARBA00022723"/>
    </source>
</evidence>
<comment type="caution">
    <text evidence="6">The sequence shown here is derived from an EMBL/GenBank/DDBJ whole genome shotgun (WGS) entry which is preliminary data.</text>
</comment>
<organism evidence="6 7">
    <name type="scientific">Candidatus Fimimorpha faecalis</name>
    <dbReference type="NCBI Taxonomy" id="2840824"/>
    <lineage>
        <taxon>Bacteria</taxon>
        <taxon>Bacillati</taxon>
        <taxon>Bacillota</taxon>
        <taxon>Clostridia</taxon>
        <taxon>Eubacteriales</taxon>
        <taxon>Candidatus Fimimorpha</taxon>
    </lineage>
</organism>
<dbReference type="Proteomes" id="UP000824201">
    <property type="component" value="Unassembled WGS sequence"/>
</dbReference>
<evidence type="ECO:0000259" key="5">
    <source>
        <dbReference type="SMART" id="SM00849"/>
    </source>
</evidence>
<dbReference type="PANTHER" id="PTHR46233:SF3">
    <property type="entry name" value="HYDROXYACYLGLUTATHIONE HYDROLASE GLOC"/>
    <property type="match status" value="1"/>
</dbReference>
<evidence type="ECO:0000256" key="3">
    <source>
        <dbReference type="ARBA" id="ARBA00022801"/>
    </source>
</evidence>
<dbReference type="GO" id="GO:0046872">
    <property type="term" value="F:metal ion binding"/>
    <property type="evidence" value="ECO:0007669"/>
    <property type="project" value="UniProtKB-KW"/>
</dbReference>
<keyword evidence="4" id="KW-0862">Zinc</keyword>
<dbReference type="CDD" id="cd06262">
    <property type="entry name" value="metallo-hydrolase-like_MBL-fold"/>
    <property type="match status" value="1"/>
</dbReference>
<dbReference type="InterPro" id="IPR001279">
    <property type="entry name" value="Metallo-B-lactamas"/>
</dbReference>
<comment type="cofactor">
    <cofactor evidence="1">
        <name>Zn(2+)</name>
        <dbReference type="ChEBI" id="CHEBI:29105"/>
    </cofactor>
</comment>
<dbReference type="InterPro" id="IPR051453">
    <property type="entry name" value="MBL_Glyoxalase_II"/>
</dbReference>
<dbReference type="AlphaFoldDB" id="A0A9D1JE06"/>
<feature type="domain" description="Metallo-beta-lactamase" evidence="5">
    <location>
        <begin position="15"/>
        <end position="193"/>
    </location>
</feature>
<sequence length="212" mass="23494">MKNMKINQLVVGVCQTNCYIIYNKDTNEAMIVDPGDQAEDISMRCRMLGVVPKAILLTHGHFDHMMAAGKLKEEFHIPIYAAEKEVPLLADARANLSAMWARPVCIKPDCLVKEGDELDICGFSITVIETPGHTIGGVCFYIPEEEVLLSGDTLFCGSFGRTDFPTGSMSVLARSIREKLFQLPDVTQVYPGHESSTTIGYEKRYNPLGGRF</sequence>
<evidence type="ECO:0000313" key="6">
    <source>
        <dbReference type="EMBL" id="HIR89026.1"/>
    </source>
</evidence>
<proteinExistence type="predicted"/>
<name>A0A9D1JE06_9FIRM</name>
<dbReference type="SUPFAM" id="SSF56281">
    <property type="entry name" value="Metallo-hydrolase/oxidoreductase"/>
    <property type="match status" value="1"/>
</dbReference>
<keyword evidence="3" id="KW-0378">Hydrolase</keyword>
<evidence type="ECO:0000256" key="4">
    <source>
        <dbReference type="ARBA" id="ARBA00022833"/>
    </source>
</evidence>
<dbReference type="PANTHER" id="PTHR46233">
    <property type="entry name" value="HYDROXYACYLGLUTATHIONE HYDROLASE GLOC"/>
    <property type="match status" value="1"/>
</dbReference>
<protein>
    <submittedName>
        <fullName evidence="6">MBL fold metallo-hydrolase</fullName>
    </submittedName>
</protein>
<gene>
    <name evidence="6" type="ORF">IAC96_08765</name>
</gene>
<dbReference type="InterPro" id="IPR036866">
    <property type="entry name" value="RibonucZ/Hydroxyglut_hydro"/>
</dbReference>
<dbReference type="EMBL" id="DVHN01000113">
    <property type="protein sequence ID" value="HIR89026.1"/>
    <property type="molecule type" value="Genomic_DNA"/>
</dbReference>
<keyword evidence="2" id="KW-0479">Metal-binding</keyword>
<dbReference type="GO" id="GO:0016787">
    <property type="term" value="F:hydrolase activity"/>
    <property type="evidence" value="ECO:0007669"/>
    <property type="project" value="UniProtKB-KW"/>
</dbReference>
<evidence type="ECO:0000313" key="7">
    <source>
        <dbReference type="Proteomes" id="UP000824201"/>
    </source>
</evidence>
<dbReference type="SMART" id="SM00849">
    <property type="entry name" value="Lactamase_B"/>
    <property type="match status" value="1"/>
</dbReference>
<evidence type="ECO:0000256" key="1">
    <source>
        <dbReference type="ARBA" id="ARBA00001947"/>
    </source>
</evidence>
<dbReference type="Pfam" id="PF00753">
    <property type="entry name" value="Lactamase_B"/>
    <property type="match status" value="1"/>
</dbReference>
<reference evidence="6" key="2">
    <citation type="journal article" date="2021" name="PeerJ">
        <title>Extensive microbial diversity within the chicken gut microbiome revealed by metagenomics and culture.</title>
        <authorList>
            <person name="Gilroy R."/>
            <person name="Ravi A."/>
            <person name="Getino M."/>
            <person name="Pursley I."/>
            <person name="Horton D.L."/>
            <person name="Alikhan N.F."/>
            <person name="Baker D."/>
            <person name="Gharbi K."/>
            <person name="Hall N."/>
            <person name="Watson M."/>
            <person name="Adriaenssens E.M."/>
            <person name="Foster-Nyarko E."/>
            <person name="Jarju S."/>
            <person name="Secka A."/>
            <person name="Antonio M."/>
            <person name="Oren A."/>
            <person name="Chaudhuri R.R."/>
            <person name="La Ragione R."/>
            <person name="Hildebrand F."/>
            <person name="Pallen M.J."/>
        </authorList>
    </citation>
    <scope>NUCLEOTIDE SEQUENCE</scope>
    <source>
        <strain evidence="6">ChiW13-3771</strain>
    </source>
</reference>